<keyword evidence="3" id="KW-1185">Reference proteome</keyword>
<sequence length="290" mass="31026">MRMLKATSQLIVLFLITLLASCTYEPVDGTVEPDPDDGNANTGVFKADFSGQTWTAKETQAIISGNFIEISAIDSKGGGFGFLIEGNTAGTYAANVNIVAYTPAGSEYGYWAINDDNPTENTGSVIITSINTETKTISGTFSFKGYWSDTDNPKAAIQFTNGVFKDIPYISQEETADVFTAKVGSTNFVATDILTAEINNFITIGALDANQNNLSIAIKSSLGTGSYTIVNTVGADVQGYYEDVNDEYKAVSGNIAITSKTNDRIKGTFNFTTNGTPPFTITEGNFDVEY</sequence>
<dbReference type="PROSITE" id="PS51257">
    <property type="entry name" value="PROKAR_LIPOPROTEIN"/>
    <property type="match status" value="1"/>
</dbReference>
<proteinExistence type="predicted"/>
<feature type="chain" id="PRO_5022836968" description="Lipoprotein" evidence="1">
    <location>
        <begin position="25"/>
        <end position="290"/>
    </location>
</feature>
<feature type="signal peptide" evidence="1">
    <location>
        <begin position="1"/>
        <end position="24"/>
    </location>
</feature>
<evidence type="ECO:0000313" key="3">
    <source>
        <dbReference type="Proteomes" id="UP000316775"/>
    </source>
</evidence>
<comment type="caution">
    <text evidence="2">The sequence shown here is derived from an EMBL/GenBank/DDBJ whole genome shotgun (WGS) entry which is preliminary data.</text>
</comment>
<organism evidence="2 3">
    <name type="scientific">Flavobacterium flevense</name>
    <dbReference type="NCBI Taxonomy" id="983"/>
    <lineage>
        <taxon>Bacteria</taxon>
        <taxon>Pseudomonadati</taxon>
        <taxon>Bacteroidota</taxon>
        <taxon>Flavobacteriia</taxon>
        <taxon>Flavobacteriales</taxon>
        <taxon>Flavobacteriaceae</taxon>
        <taxon>Flavobacterium</taxon>
    </lineage>
</organism>
<gene>
    <name evidence="2" type="ORF">FFL01_28890</name>
</gene>
<protein>
    <recommendedName>
        <fullName evidence="4">Lipoprotein</fullName>
    </recommendedName>
</protein>
<dbReference type="OrthoDB" id="1399177at2"/>
<dbReference type="AlphaFoldDB" id="A0A4Y4B283"/>
<dbReference type="RefSeq" id="WP_141384578.1">
    <property type="nucleotide sequence ID" value="NZ_BJNP01000040.1"/>
</dbReference>
<keyword evidence="1" id="KW-0732">Signal</keyword>
<evidence type="ECO:0000256" key="1">
    <source>
        <dbReference type="SAM" id="SignalP"/>
    </source>
</evidence>
<name>A0A4Y4B283_9FLAO</name>
<reference evidence="2 3" key="1">
    <citation type="submission" date="2019-06" db="EMBL/GenBank/DDBJ databases">
        <title>Whole genome shotgun sequence of Flavobacterium flevense NBRC 14960.</title>
        <authorList>
            <person name="Hosoyama A."/>
            <person name="Uohara A."/>
            <person name="Ohji S."/>
            <person name="Ichikawa N."/>
        </authorList>
    </citation>
    <scope>NUCLEOTIDE SEQUENCE [LARGE SCALE GENOMIC DNA]</scope>
    <source>
        <strain evidence="2 3">NBRC 14960</strain>
    </source>
</reference>
<dbReference type="InterPro" id="IPR046219">
    <property type="entry name" value="DUF6252"/>
</dbReference>
<evidence type="ECO:0000313" key="2">
    <source>
        <dbReference type="EMBL" id="GEC73350.1"/>
    </source>
</evidence>
<dbReference type="Pfam" id="PF19765">
    <property type="entry name" value="DUF6252"/>
    <property type="match status" value="1"/>
</dbReference>
<dbReference type="STRING" id="983.SAMN05443543_11010"/>
<accession>A0A4Y4B283</accession>
<dbReference type="Proteomes" id="UP000316775">
    <property type="component" value="Unassembled WGS sequence"/>
</dbReference>
<dbReference type="EMBL" id="BJNP01000040">
    <property type="protein sequence ID" value="GEC73350.1"/>
    <property type="molecule type" value="Genomic_DNA"/>
</dbReference>
<evidence type="ECO:0008006" key="4">
    <source>
        <dbReference type="Google" id="ProtNLM"/>
    </source>
</evidence>